<dbReference type="Proteomes" id="UP000095706">
    <property type="component" value="Unassembled WGS sequence"/>
</dbReference>
<dbReference type="Pfam" id="PF05239">
    <property type="entry name" value="PRC"/>
    <property type="match status" value="1"/>
</dbReference>
<dbReference type="EMBL" id="JAKNFS010000008">
    <property type="protein sequence ID" value="MCG4765255.1"/>
    <property type="molecule type" value="Genomic_DNA"/>
</dbReference>
<organism evidence="2 6">
    <name type="scientific">Fusicatenibacter saccharivorans</name>
    <dbReference type="NCBI Taxonomy" id="1150298"/>
    <lineage>
        <taxon>Bacteria</taxon>
        <taxon>Bacillati</taxon>
        <taxon>Bacillota</taxon>
        <taxon>Clostridia</taxon>
        <taxon>Lachnospirales</taxon>
        <taxon>Lachnospiraceae</taxon>
        <taxon>Fusicatenibacter</taxon>
    </lineage>
</organism>
<dbReference type="RefSeq" id="WP_022462511.1">
    <property type="nucleotide sequence ID" value="NZ_CYYV01000016.1"/>
</dbReference>
<feature type="domain" description="PRC-barrel" evidence="1">
    <location>
        <begin position="2"/>
        <end position="79"/>
    </location>
</feature>
<dbReference type="InterPro" id="IPR011033">
    <property type="entry name" value="PRC_barrel-like_sf"/>
</dbReference>
<evidence type="ECO:0000313" key="5">
    <source>
        <dbReference type="EMBL" id="NSE14982.1"/>
    </source>
</evidence>
<dbReference type="EMBL" id="JAFHBD010000069">
    <property type="protein sequence ID" value="MBN2954773.1"/>
    <property type="molecule type" value="Genomic_DNA"/>
</dbReference>
<reference evidence="3" key="4">
    <citation type="submission" date="2021-02" db="EMBL/GenBank/DDBJ databases">
        <title>Metagenome-assembled genomes from human diarrheal sample B26.</title>
        <authorList>
            <person name="Ateba T.P."/>
            <person name="Alayande K.A."/>
            <person name="Mwanza M."/>
        </authorList>
    </citation>
    <scope>NUCLEOTIDE SEQUENCE</scope>
    <source>
        <strain evidence="3">06WH</strain>
    </source>
</reference>
<gene>
    <name evidence="2" type="ORF">ERS852406_02911</name>
    <name evidence="5" type="ORF">G5B05_00770</name>
    <name evidence="3" type="ORF">JTJ23_14560</name>
    <name evidence="4" type="ORF">L0N21_06990</name>
</gene>
<dbReference type="EMBL" id="JAAITQ010000001">
    <property type="protein sequence ID" value="NSE14982.1"/>
    <property type="molecule type" value="Genomic_DNA"/>
</dbReference>
<dbReference type="InterPro" id="IPR027275">
    <property type="entry name" value="PRC-brl_dom"/>
</dbReference>
<dbReference type="STRING" id="1150298.ERS852406_02911"/>
<accession>A0A174I511</accession>
<sequence length="83" mass="9381">MRVVDLRQKEVINICTCKTLGCPIDVEFNPKTGHLTGLVLPGPVKFCGFFCHGEDFVIPWDRICQIGNDIILVEIPEKEKKQP</sequence>
<reference evidence="5" key="3">
    <citation type="submission" date="2020-02" db="EMBL/GenBank/DDBJ databases">
        <authorList>
            <person name="Littmann E."/>
            <person name="Sorbara M."/>
        </authorList>
    </citation>
    <scope>NUCLEOTIDE SEQUENCE</scope>
    <source>
        <strain evidence="5">MSK.14.54</strain>
    </source>
</reference>
<evidence type="ECO:0000313" key="6">
    <source>
        <dbReference type="Proteomes" id="UP000095706"/>
    </source>
</evidence>
<dbReference type="Gene3D" id="2.30.30.240">
    <property type="entry name" value="PRC-barrel domain"/>
    <property type="match status" value="1"/>
</dbReference>
<name>A0A174I511_9FIRM</name>
<proteinExistence type="predicted"/>
<dbReference type="NCBIfam" id="TIGR02888">
    <property type="entry name" value="spore_YlmC_YmxH"/>
    <property type="match status" value="1"/>
</dbReference>
<evidence type="ECO:0000313" key="3">
    <source>
        <dbReference type="EMBL" id="MBN2954773.1"/>
    </source>
</evidence>
<dbReference type="PANTHER" id="PTHR40061:SF1">
    <property type="entry name" value="SPORULATION PROTEIN YLMC-RELATED"/>
    <property type="match status" value="1"/>
</dbReference>
<evidence type="ECO:0000259" key="1">
    <source>
        <dbReference type="Pfam" id="PF05239"/>
    </source>
</evidence>
<dbReference type="AlphaFoldDB" id="A0A174I511"/>
<keyword evidence="7" id="KW-1185">Reference proteome</keyword>
<evidence type="ECO:0000313" key="7">
    <source>
        <dbReference type="Proteomes" id="UP000768180"/>
    </source>
</evidence>
<dbReference type="InterPro" id="IPR014238">
    <property type="entry name" value="Spore_YlmC/YmxH"/>
</dbReference>
<evidence type="ECO:0000313" key="4">
    <source>
        <dbReference type="EMBL" id="MCG4765255.1"/>
    </source>
</evidence>
<dbReference type="SUPFAM" id="SSF50346">
    <property type="entry name" value="PRC-barrel domain"/>
    <property type="match status" value="1"/>
</dbReference>
<reference evidence="5 7" key="2">
    <citation type="journal article" date="2020" name="Cell Host Microbe">
        <title>Functional and Genomic Variation between Human-Derived Isolates of Lachnospiraceae Reveals Inter- and Intra-Species Diversity.</title>
        <authorList>
            <person name="Sorbara M.T."/>
            <person name="Littmann E.R."/>
            <person name="Fontana E."/>
            <person name="Moody T.U."/>
            <person name="Kohout C.E."/>
            <person name="Gjonbalaj M."/>
            <person name="Eaton V."/>
            <person name="Seok R."/>
            <person name="Leiner I.M."/>
            <person name="Pamer E.G."/>
        </authorList>
    </citation>
    <scope>NUCLEOTIDE SEQUENCE [LARGE SCALE GENOMIC DNA]</scope>
    <source>
        <strain evidence="5 7">MSK.14.54</strain>
    </source>
</reference>
<dbReference type="OrthoDB" id="6024937at2"/>
<dbReference type="Proteomes" id="UP000737612">
    <property type="component" value="Unassembled WGS sequence"/>
</dbReference>
<dbReference type="Proteomes" id="UP001199915">
    <property type="component" value="Unassembled WGS sequence"/>
</dbReference>
<reference evidence="4" key="5">
    <citation type="submission" date="2022-01" db="EMBL/GenBank/DDBJ databases">
        <title>Collection of gut derived symbiotic bacterial strains cultured from healthy donors.</title>
        <authorList>
            <person name="Lin H."/>
            <person name="Kohout C."/>
            <person name="Waligurski E."/>
            <person name="Pamer E.G."/>
        </authorList>
    </citation>
    <scope>NUCLEOTIDE SEQUENCE</scope>
    <source>
        <strain evidence="4">DFI.5.49</strain>
    </source>
</reference>
<dbReference type="EMBL" id="CYYV01000016">
    <property type="protein sequence ID" value="CUO81521.1"/>
    <property type="molecule type" value="Genomic_DNA"/>
</dbReference>
<dbReference type="Proteomes" id="UP000768180">
    <property type="component" value="Unassembled WGS sequence"/>
</dbReference>
<reference evidence="2 6" key="1">
    <citation type="submission" date="2015-09" db="EMBL/GenBank/DDBJ databases">
        <authorList>
            <consortium name="Pathogen Informatics"/>
        </authorList>
    </citation>
    <scope>NUCLEOTIDE SEQUENCE [LARGE SCALE GENOMIC DNA]</scope>
    <source>
        <strain evidence="2 6">2789STDY5608849</strain>
    </source>
</reference>
<dbReference type="PANTHER" id="PTHR40061">
    <property type="entry name" value="SPORULATION PROTEIN YLMC-RELATED"/>
    <property type="match status" value="1"/>
</dbReference>
<protein>
    <submittedName>
        <fullName evidence="2">Sporulation protein, YlmC/YmxH family</fullName>
    </submittedName>
    <submittedName>
        <fullName evidence="3">YlmC/YmxH family sporulation protein</fullName>
    </submittedName>
</protein>
<evidence type="ECO:0000313" key="2">
    <source>
        <dbReference type="EMBL" id="CUO81521.1"/>
    </source>
</evidence>